<accession>A0AA95IHJ7</accession>
<evidence type="ECO:0000256" key="1">
    <source>
        <dbReference type="ARBA" id="ARBA00022729"/>
    </source>
</evidence>
<comment type="caution">
    <text evidence="5">The sequence shown here is derived from an EMBL/GenBank/DDBJ whole genome shotgun (WGS) entry which is preliminary data.</text>
</comment>
<proteinExistence type="predicted"/>
<evidence type="ECO:0000256" key="3">
    <source>
        <dbReference type="SAM" id="Phobius"/>
    </source>
</evidence>
<gene>
    <name evidence="5" type="ORF">SAMEA3353485_00718</name>
</gene>
<dbReference type="NCBIfam" id="TIGR01168">
    <property type="entry name" value="YSIRK_signal"/>
    <property type="match status" value="1"/>
</dbReference>
<feature type="region of interest" description="Disordered" evidence="2">
    <location>
        <begin position="60"/>
        <end position="160"/>
    </location>
</feature>
<protein>
    <submittedName>
        <fullName evidence="5">Surface anchored protein</fullName>
    </submittedName>
</protein>
<dbReference type="Pfam" id="PF04650">
    <property type="entry name" value="YSIRK_signal"/>
    <property type="match status" value="1"/>
</dbReference>
<reference evidence="5 6" key="1">
    <citation type="submission" date="2019-04" db="EMBL/GenBank/DDBJ databases">
        <authorList>
            <consortium name="Pathogen Informatics"/>
        </authorList>
    </citation>
    <scope>NUCLEOTIDE SEQUENCE [LARGE SCALE GENOMIC DNA]</scope>
    <source>
        <strain evidence="5 6">GPSC211</strain>
    </source>
</reference>
<feature type="compositionally biased region" description="Polar residues" evidence="2">
    <location>
        <begin position="123"/>
        <end position="135"/>
    </location>
</feature>
<keyword evidence="3" id="KW-0812">Transmembrane</keyword>
<keyword evidence="3" id="KW-0472">Membrane</keyword>
<keyword evidence="1" id="KW-0732">Signal</keyword>
<feature type="transmembrane region" description="Helical" evidence="3">
    <location>
        <begin position="27"/>
        <end position="49"/>
    </location>
</feature>
<organism evidence="5 6">
    <name type="scientific">Streptococcus pneumoniae</name>
    <dbReference type="NCBI Taxonomy" id="1313"/>
    <lineage>
        <taxon>Bacteria</taxon>
        <taxon>Bacillati</taxon>
        <taxon>Bacillota</taxon>
        <taxon>Bacilli</taxon>
        <taxon>Lactobacillales</taxon>
        <taxon>Streptococcaceae</taxon>
        <taxon>Streptococcus</taxon>
    </lineage>
</organism>
<feature type="compositionally biased region" description="Polar residues" evidence="2">
    <location>
        <begin position="149"/>
        <end position="160"/>
    </location>
</feature>
<dbReference type="EMBL" id="CAASRX010000006">
    <property type="protein sequence ID" value="VNG99834.1"/>
    <property type="molecule type" value="Genomic_DNA"/>
</dbReference>
<evidence type="ECO:0000313" key="5">
    <source>
        <dbReference type="EMBL" id="VNG99834.1"/>
    </source>
</evidence>
<dbReference type="InterPro" id="IPR005877">
    <property type="entry name" value="YSIRK_signal_dom"/>
</dbReference>
<feature type="domain" description="YSIRK Gram-positive signal peptide" evidence="4">
    <location>
        <begin position="17"/>
        <end position="42"/>
    </location>
</feature>
<evidence type="ECO:0000256" key="2">
    <source>
        <dbReference type="SAM" id="MobiDB-lite"/>
    </source>
</evidence>
<sequence length="252" mass="27136">MKGCYAHVWKKHRDNGEKIYRYSIRKYHFGAASVAVAALMFFANGAVAASETITPTTASDVVKADSDSNADGNPESSDEGDSKKALTDQPVELKSADEPKGQEAPVEESDSVQAAAESKMTGVESNSAQPETNPAPQEAPQAEGEGKQDQSAPVANRTAAESIQSTLEALLANLTLDSMKALHTEVEEGHAKAKAVLENPKATEAQVDEQVKLMEDLTRRVREACLLRFFFFSEIAAQKPPIKISDKTAEKN</sequence>
<name>A0AA95IHJ7_STREE</name>
<dbReference type="Proteomes" id="UP000310818">
    <property type="component" value="Unassembled WGS sequence"/>
</dbReference>
<evidence type="ECO:0000313" key="6">
    <source>
        <dbReference type="Proteomes" id="UP000310818"/>
    </source>
</evidence>
<dbReference type="AlphaFoldDB" id="A0AA95IHJ7"/>
<keyword evidence="3" id="KW-1133">Transmembrane helix</keyword>
<evidence type="ECO:0000259" key="4">
    <source>
        <dbReference type="Pfam" id="PF04650"/>
    </source>
</evidence>